<evidence type="ECO:0000313" key="1">
    <source>
        <dbReference type="EMBL" id="RPD39276.1"/>
    </source>
</evidence>
<gene>
    <name evidence="1" type="ORF">EG028_21195</name>
</gene>
<comment type="caution">
    <text evidence="1">The sequence shown here is derived from an EMBL/GenBank/DDBJ whole genome shotgun (WGS) entry which is preliminary data.</text>
</comment>
<protein>
    <recommendedName>
        <fullName evidence="3">Neutral/alkaline non-lysosomal ceramidase N-terminal domain-containing protein</fullName>
    </recommendedName>
</protein>
<evidence type="ECO:0000313" key="2">
    <source>
        <dbReference type="Proteomes" id="UP000279089"/>
    </source>
</evidence>
<accession>A0A3N4MBU0</accession>
<evidence type="ECO:0008006" key="3">
    <source>
        <dbReference type="Google" id="ProtNLM"/>
    </source>
</evidence>
<sequence>MSKGNTAPGDTLKVSCFDVDATPPPGSWLVYDKMINSWDQSLRAKGIVLTGAGKPIVLCVVDWIGIANEGYDEFCKALAEAAGTTPDRVALHALHQHDAPVCDFGAEQWLKKEGMDPLGFEGTFAREVIRRLKEAVTGSLKQAKPVTHIGLGQAEVYKVASNRRIMGDSGKVIASRTSATKDPAVRNRPEGLIDPMVSLISFWNNDKPLAVLSYYATHPQSYYRTGVANPDIPGVARFFRQLAVPDALHLHFNGAGGNITAGKYNDGAHENRLILAERLADGMQRAWKRTVKEKISPSDVKWNTVPVALPPKESLNTLGELLHKETSTFVANNASKLVWLERVKKGKTISLSSLGIGKARMVHLPGECFIEYQLAAKAARPDLFVAVAAYGDYAPGYIGTAAAYGEGGYETGQASAVTPEVEKVLTDAIKKLLAN</sequence>
<dbReference type="AlphaFoldDB" id="A0A3N4MBU0"/>
<dbReference type="EMBL" id="RMBX01000012">
    <property type="protein sequence ID" value="RPD39276.1"/>
    <property type="molecule type" value="Genomic_DNA"/>
</dbReference>
<dbReference type="Proteomes" id="UP000279089">
    <property type="component" value="Unassembled WGS sequence"/>
</dbReference>
<proteinExistence type="predicted"/>
<name>A0A3N4MBU0_9BACT</name>
<dbReference type="OrthoDB" id="1113283at2"/>
<reference evidence="2" key="1">
    <citation type="submission" date="2018-11" db="EMBL/GenBank/DDBJ databases">
        <title>Chitinophaga lutea sp.nov., isolate from arsenic contaminated soil.</title>
        <authorList>
            <person name="Zong Y."/>
        </authorList>
    </citation>
    <scope>NUCLEOTIDE SEQUENCE [LARGE SCALE GENOMIC DNA]</scope>
    <source>
        <strain evidence="2">YLT18</strain>
    </source>
</reference>
<organism evidence="1 2">
    <name type="scientific">Chitinophaga barathri</name>
    <dbReference type="NCBI Taxonomy" id="1647451"/>
    <lineage>
        <taxon>Bacteria</taxon>
        <taxon>Pseudomonadati</taxon>
        <taxon>Bacteroidota</taxon>
        <taxon>Chitinophagia</taxon>
        <taxon>Chitinophagales</taxon>
        <taxon>Chitinophagaceae</taxon>
        <taxon>Chitinophaga</taxon>
    </lineage>
</organism>
<keyword evidence="2" id="KW-1185">Reference proteome</keyword>